<reference evidence="3" key="1">
    <citation type="journal article" date="2021" name="Curr. Microbiol.">
        <title>Complete genome of nocamycin-producing strain Saccharothrix syringae NRRL B-16468 reveals the biosynthetic potential for secondary metabolites.</title>
        <authorList>
            <person name="Mo X."/>
            <person name="Yang S."/>
        </authorList>
    </citation>
    <scope>NUCLEOTIDE SEQUENCE [LARGE SCALE GENOMIC DNA]</scope>
    <source>
        <strain evidence="3">ATCC 51364 / DSM 43886 / JCM 6844 / KCTC 9398 / NBRC 14523 / NRRL B-16468 / INA 2240</strain>
    </source>
</reference>
<feature type="domain" description="AMP-dependent synthetase/ligase" evidence="1">
    <location>
        <begin position="13"/>
        <end position="381"/>
    </location>
</feature>
<dbReference type="CDD" id="cd04433">
    <property type="entry name" value="AFD_class_I"/>
    <property type="match status" value="1"/>
</dbReference>
<dbReference type="SUPFAM" id="SSF56801">
    <property type="entry name" value="Acetyl-CoA synthetase-like"/>
    <property type="match status" value="1"/>
</dbReference>
<dbReference type="InterPro" id="IPR020845">
    <property type="entry name" value="AMP-binding_CS"/>
</dbReference>
<dbReference type="InterPro" id="IPR042099">
    <property type="entry name" value="ANL_N_sf"/>
</dbReference>
<dbReference type="KEGG" id="ssyi:EKG83_10165"/>
<dbReference type="RefSeq" id="WP_033435180.1">
    <property type="nucleotide sequence ID" value="NZ_CP034550.1"/>
</dbReference>
<dbReference type="PANTHER" id="PTHR43767:SF1">
    <property type="entry name" value="NONRIBOSOMAL PEPTIDE SYNTHASE PES1 (EUROFUNG)-RELATED"/>
    <property type="match status" value="1"/>
</dbReference>
<dbReference type="PROSITE" id="PS00455">
    <property type="entry name" value="AMP_BINDING"/>
    <property type="match status" value="1"/>
</dbReference>
<dbReference type="InterPro" id="IPR050237">
    <property type="entry name" value="ATP-dep_AMP-bd_enzyme"/>
</dbReference>
<dbReference type="Proteomes" id="UP000325787">
    <property type="component" value="Chromosome"/>
</dbReference>
<proteinExistence type="predicted"/>
<protein>
    <submittedName>
        <fullName evidence="2">Acyl-CoA synthetase</fullName>
    </submittedName>
</protein>
<keyword evidence="3" id="KW-1185">Reference proteome</keyword>
<evidence type="ECO:0000313" key="2">
    <source>
        <dbReference type="EMBL" id="QFZ17796.1"/>
    </source>
</evidence>
<gene>
    <name evidence="2" type="ORF">EKG83_10165</name>
</gene>
<dbReference type="Pfam" id="PF00501">
    <property type="entry name" value="AMP-binding"/>
    <property type="match status" value="1"/>
</dbReference>
<dbReference type="AlphaFoldDB" id="A0A5Q0GUL6"/>
<dbReference type="OrthoDB" id="4495845at2"/>
<accession>A0A5Q0GUL6</accession>
<dbReference type="EMBL" id="CP034550">
    <property type="protein sequence ID" value="QFZ17796.1"/>
    <property type="molecule type" value="Genomic_DNA"/>
</dbReference>
<sequence length="515" mass="56570">MNEVPTFCIGEMFDQAAAAHGAATIVLDAPLQFAPEDGTTLTLARVAEHVRTLSARLKAAGVRRGDRVALYKTDNFDIALLAASVQRLGAVPALLSPALGAEVVAALLERLERPWLLTDRAKLDASGLDTSGARAVLLSAGEGTGDWSPLARFDGPVGPPTPPDRFDPALITHTSGTTGLPKLVVQTPDALGERLRPQKVVARRTWRHERVALCMSFVHARFYSALYLGLSYGNTLVVAVDPDPDRIGPLFTRTRPGAVETQPNTFVDWEALADAPGAPLSSVRYYSATFDAMHPRTIRVLLGASRRRRPYFVQLYGQTETGPVTANLYSARGAHRADGRCVGWAFPGVVRLRVVGDDGREAPAGRVGHIEVKSRTRAITYLGEDDRFRAQLTDGWWRMGDLGSKDRWGRVRLYDREVDRVDDVDSNLRVEDELMSRLPELREVVIVAGEGGRALPVVCTRGDVELDPGRWSRATADLPPMAPPRRIPFDRVPRTATWKVRRPELVRSLRDGVYD</sequence>
<name>A0A5Q0GUL6_SACSY</name>
<dbReference type="Gene3D" id="3.40.50.12780">
    <property type="entry name" value="N-terminal domain of ligase-like"/>
    <property type="match status" value="1"/>
</dbReference>
<dbReference type="PANTHER" id="PTHR43767">
    <property type="entry name" value="LONG-CHAIN-FATTY-ACID--COA LIGASE"/>
    <property type="match status" value="1"/>
</dbReference>
<organism evidence="2 3">
    <name type="scientific">Saccharothrix syringae</name>
    <name type="common">Nocardiopsis syringae</name>
    <dbReference type="NCBI Taxonomy" id="103733"/>
    <lineage>
        <taxon>Bacteria</taxon>
        <taxon>Bacillati</taxon>
        <taxon>Actinomycetota</taxon>
        <taxon>Actinomycetes</taxon>
        <taxon>Pseudonocardiales</taxon>
        <taxon>Pseudonocardiaceae</taxon>
        <taxon>Saccharothrix</taxon>
    </lineage>
</organism>
<evidence type="ECO:0000259" key="1">
    <source>
        <dbReference type="Pfam" id="PF00501"/>
    </source>
</evidence>
<dbReference type="InterPro" id="IPR000873">
    <property type="entry name" value="AMP-dep_synth/lig_dom"/>
</dbReference>
<evidence type="ECO:0000313" key="3">
    <source>
        <dbReference type="Proteomes" id="UP000325787"/>
    </source>
</evidence>